<dbReference type="PROSITE" id="PS50994">
    <property type="entry name" value="INTEGRASE"/>
    <property type="match status" value="1"/>
</dbReference>
<evidence type="ECO:0000256" key="9">
    <source>
        <dbReference type="ARBA" id="ARBA00047371"/>
    </source>
</evidence>
<dbReference type="InterPro" id="IPR013103">
    <property type="entry name" value="RVT_2"/>
</dbReference>
<dbReference type="InterPro" id="IPR036397">
    <property type="entry name" value="RNaseH_sf"/>
</dbReference>
<dbReference type="GO" id="GO:0005524">
    <property type="term" value="F:ATP binding"/>
    <property type="evidence" value="ECO:0007669"/>
    <property type="project" value="UniProtKB-KW"/>
</dbReference>
<evidence type="ECO:0000256" key="7">
    <source>
        <dbReference type="ARBA" id="ARBA00022840"/>
    </source>
</evidence>
<evidence type="ECO:0000256" key="5">
    <source>
        <dbReference type="ARBA" id="ARBA00022741"/>
    </source>
</evidence>
<dbReference type="SUPFAM" id="SSF53098">
    <property type="entry name" value="Ribonuclease H-like"/>
    <property type="match status" value="1"/>
</dbReference>
<evidence type="ECO:0000256" key="4">
    <source>
        <dbReference type="ARBA" id="ARBA00022490"/>
    </source>
</evidence>
<dbReference type="InterPro" id="IPR008210">
    <property type="entry name" value="PEP_carboxykinase_N"/>
</dbReference>
<feature type="compositionally biased region" description="Gly residues" evidence="10">
    <location>
        <begin position="821"/>
        <end position="835"/>
    </location>
</feature>
<dbReference type="PROSITE" id="PS00532">
    <property type="entry name" value="PEPCK_ATP"/>
    <property type="match status" value="1"/>
</dbReference>
<dbReference type="GO" id="GO:0005829">
    <property type="term" value="C:cytosol"/>
    <property type="evidence" value="ECO:0007669"/>
    <property type="project" value="TreeGrafter"/>
</dbReference>
<feature type="region of interest" description="Disordered" evidence="10">
    <location>
        <begin position="1"/>
        <end position="44"/>
    </location>
</feature>
<dbReference type="GO" id="GO:0004190">
    <property type="term" value="F:aspartic-type endopeptidase activity"/>
    <property type="evidence" value="ECO:0007669"/>
    <property type="project" value="UniProtKB-KW"/>
</dbReference>
<feature type="region of interest" description="Disordered" evidence="10">
    <location>
        <begin position="1371"/>
        <end position="1400"/>
    </location>
</feature>
<protein>
    <recommendedName>
        <fullName evidence="3">phosphoenolpyruvate carboxykinase (ATP)</fullName>
        <ecNumber evidence="3">4.1.1.49</ecNumber>
    </recommendedName>
</protein>
<comment type="pathway">
    <text evidence="1">Carbohydrate biosynthesis; gluconeogenesis.</text>
</comment>
<reference evidence="12" key="1">
    <citation type="submission" date="2018-02" db="EMBL/GenBank/DDBJ databases">
        <authorList>
            <person name="Cohen D.B."/>
            <person name="Kent A.D."/>
        </authorList>
    </citation>
    <scope>NUCLEOTIDE SEQUENCE</scope>
</reference>
<dbReference type="InterPro" id="IPR001584">
    <property type="entry name" value="Integrase_cat-core"/>
</dbReference>
<dbReference type="Pfam" id="PF07727">
    <property type="entry name" value="RVT_2"/>
    <property type="match status" value="1"/>
</dbReference>
<feature type="region of interest" description="Disordered" evidence="10">
    <location>
        <begin position="793"/>
        <end position="837"/>
    </location>
</feature>
<dbReference type="InterPro" id="IPR025724">
    <property type="entry name" value="GAG-pre-integrase_dom"/>
</dbReference>
<name>A0A2N9HMN8_FAGSY</name>
<comment type="catalytic activity">
    <reaction evidence="9">
        <text>oxaloacetate + ATP = phosphoenolpyruvate + ADP + CO2</text>
        <dbReference type="Rhea" id="RHEA:18617"/>
        <dbReference type="ChEBI" id="CHEBI:16452"/>
        <dbReference type="ChEBI" id="CHEBI:16526"/>
        <dbReference type="ChEBI" id="CHEBI:30616"/>
        <dbReference type="ChEBI" id="CHEBI:58702"/>
        <dbReference type="ChEBI" id="CHEBI:456216"/>
        <dbReference type="EC" id="4.1.1.49"/>
    </reaction>
</comment>
<dbReference type="Gene3D" id="3.30.420.10">
    <property type="entry name" value="Ribonuclease H-like superfamily/Ribonuclease H"/>
    <property type="match status" value="1"/>
</dbReference>
<dbReference type="InterPro" id="IPR043502">
    <property type="entry name" value="DNA/RNA_pol_sf"/>
</dbReference>
<evidence type="ECO:0000259" key="11">
    <source>
        <dbReference type="PROSITE" id="PS50994"/>
    </source>
</evidence>
<dbReference type="Gene3D" id="3.40.449.10">
    <property type="entry name" value="Phosphoenolpyruvate Carboxykinase, domain 1"/>
    <property type="match status" value="1"/>
</dbReference>
<feature type="region of interest" description="Disordered" evidence="10">
    <location>
        <begin position="98"/>
        <end position="127"/>
    </location>
</feature>
<dbReference type="Gene3D" id="3.90.228.20">
    <property type="match status" value="1"/>
</dbReference>
<evidence type="ECO:0000256" key="10">
    <source>
        <dbReference type="SAM" id="MobiDB-lite"/>
    </source>
</evidence>
<feature type="compositionally biased region" description="Basic and acidic residues" evidence="10">
    <location>
        <begin position="111"/>
        <end position="127"/>
    </location>
</feature>
<keyword evidence="6" id="KW-0378">Hydrolase</keyword>
<dbReference type="InterPro" id="IPR015994">
    <property type="entry name" value="PEPCK_ATP_CS"/>
</dbReference>
<feature type="compositionally biased region" description="Basic and acidic residues" evidence="10">
    <location>
        <begin position="1"/>
        <end position="13"/>
    </location>
</feature>
<accession>A0A2N9HMN8</accession>
<dbReference type="GO" id="GO:0003676">
    <property type="term" value="F:nucleic acid binding"/>
    <property type="evidence" value="ECO:0007669"/>
    <property type="project" value="InterPro"/>
</dbReference>
<dbReference type="Gene3D" id="2.170.8.10">
    <property type="entry name" value="Phosphoenolpyruvate Carboxykinase, domain 2"/>
    <property type="match status" value="1"/>
</dbReference>
<keyword evidence="8" id="KW-0456">Lyase</keyword>
<evidence type="ECO:0000256" key="2">
    <source>
        <dbReference type="ARBA" id="ARBA00006052"/>
    </source>
</evidence>
<sequence>MENNRGTENRESRPVIGSGRKGLAMIQTQKKSSSEGVCHDDIASPLRAQTIDELHSLQKKKSAPNTPSTGAQGAFASAFATISEEDRQKQQLQSISASLASLTRETGPKVVRGDPAGKKEGQTVTHSGDHHYYIPSLGISDSALKFTHVLYNLSPAELYEQAIKYEKGTFITASGALATLSGAKTGRSPRDKRVVKDETTEDELWWGKGSPNIEMDEHTFLVFVNDQFLNWDPEHRIKVRIVSARAYHSLFMHNMCIRPTAEELETFGTPDFTIYNAGQFPCNRYTHYMTSSTSIDLNLARREMVILGTQYAGEMKKGLFSVMHYLMPKRQILSLHSGCNMGKGGDVALFFGLSGTGKTTLSTDHNRYLIGDDEHCWSENGVSNIEGGCYAKCVDLSQEKEPDIWNAIKFGTVVENIVFEEHTREVDYSDKSVTGFLCSLFDSGAARPLRYLSQITRHRRWSSRTLSAHQASPVTISAPPRLLGGSPGLAVSRSPPRSRSRLDLDLGLHLDLDLDLNLSPPIDGEDFGIVLPFDLNLPPLISTSFSASRSRSRTPALCLAPPVGLGCSSSTARPHRGSQSLSALTLIYLVIWLSGSSGLFGYLVTKLKGSNYLQWSRAVLVFLTGRGKESYLTTTKPTDTTKISTWIKEDAQIMTWLWNSLDPDVFNNVSYLESSKDIWDTLHLMYSSEENITRIHELYQDMFSLQQGDRSIEEYFSLLQGMWDELNVYQPLSTDLQKQQKYREEFRVAKFLSGLKPDLDPIRSQILSGKDIPTVRETYARVRRAAISSSGVKDERSALVGHYDTPQGERGDHSSRRGTHNGRGGRGGRSGGGGRGLKKCTHCGRTNHTVDFCWKLHGKPAWANHTTVDGNNSTPSKEQVLISKAEYDSILQRGSSSSMVASGNTCLHSSSNSSWVIDSGASDHMTGNSSLLSNISDPCSPFSVTVANGTKTPVQGIGTVSTPNLTFSNVLYLPEFPFNLLSVHKLTVALHCSIAFFPSYCVFQDLKTKRTIGGGFEKDGLYYFRPFHTSIPSALRSSVSPYQWHCRLGHPSFLNLQKLVPSLSDFSSFNCETCELSKHHRATFKLRNDEPCLHPFELVHSDVWGPARTTGLCGARYFVTFIDDHSRLTWVYVLKDRSQLFATFQSFYAEISNQFNAKLLAFRTDNAREYTESSFQEFLTSRGIIHQTSCVRTPQQNGIAERKNGPILAIARALMLQMHVPKSFWADAVLTATYLLNRMPSRVLKGKSPFEILFADKSPFSVPLKVFGCVSFVHNLNPSRDKLDPRAHKCIFLGYSRTQKGYRCYSPSLQKHFVSADVTFFEDVPYYSPQGGQLQESILSSPVIPTPIPFAPQAPPISQVYVRRRHQGAPLVPPQVESPPLPPSSASTSADPPLPQSTSDLDLPIALRKRKHFLTLGWRKAMEEEMHALDLNHTWDLVHKPAGTSIVGCRWVFTVKQNPDGTVDRLKARLVAKGFTQTYGLDYTETFSPVAKLNSIRIIISLAANLDWPLHQLDVKNAFLHGDLNETVYMAQPPGFESKGEYVCHLKKSIYGLKQSPRAWFDKFSKAVVSHGMTRSQADHSVFFKKTKTGIVILVVYVDDIVITGSDKEGIQILINHLSSSFLTKYLGKLRYFLGIEVARSKAGISLSQRKYTLDILQDTVSVVSQFMTNPRVPHMNAVIRILKYLKNAPGRGLFYRSSGHLRIEGYTDADWAGSPSDRKSTTGYCTFIGGNLVTWRSKKQSVVARSSAEAEYRAMAHTTCELTWLRTVLQEFGLLTQGPTPLYCDNQAAIHIASNPVFHERTKHIEVDCHFVRSKVESKDIITPFVPSGSQLADIFTKALPKNAIDSICSKLGVIDIYSPA</sequence>
<proteinExistence type="inferred from homology"/>
<keyword evidence="6" id="KW-0645">Protease</keyword>
<keyword evidence="7" id="KW-0067">ATP-binding</keyword>
<dbReference type="PANTHER" id="PTHR30031">
    <property type="entry name" value="PHOSPHOENOLPYRUVATE CARBOXYKINASE ATP"/>
    <property type="match status" value="1"/>
</dbReference>
<dbReference type="SUPFAM" id="SSF56672">
    <property type="entry name" value="DNA/RNA polymerases"/>
    <property type="match status" value="1"/>
</dbReference>
<dbReference type="InterPro" id="IPR001272">
    <property type="entry name" value="PEP_carboxykinase_ATP"/>
</dbReference>
<dbReference type="InterPro" id="IPR054722">
    <property type="entry name" value="PolX-like_BBD"/>
</dbReference>
<dbReference type="InterPro" id="IPR012337">
    <property type="entry name" value="RNaseH-like_sf"/>
</dbReference>
<evidence type="ECO:0000256" key="6">
    <source>
        <dbReference type="ARBA" id="ARBA00022750"/>
    </source>
</evidence>
<dbReference type="GO" id="GO:0004612">
    <property type="term" value="F:phosphoenolpyruvate carboxykinase (ATP) activity"/>
    <property type="evidence" value="ECO:0007669"/>
    <property type="project" value="UniProtKB-EC"/>
</dbReference>
<organism evidence="12">
    <name type="scientific">Fagus sylvatica</name>
    <name type="common">Beechnut</name>
    <dbReference type="NCBI Taxonomy" id="28930"/>
    <lineage>
        <taxon>Eukaryota</taxon>
        <taxon>Viridiplantae</taxon>
        <taxon>Streptophyta</taxon>
        <taxon>Embryophyta</taxon>
        <taxon>Tracheophyta</taxon>
        <taxon>Spermatophyta</taxon>
        <taxon>Magnoliopsida</taxon>
        <taxon>eudicotyledons</taxon>
        <taxon>Gunneridae</taxon>
        <taxon>Pentapetalae</taxon>
        <taxon>rosids</taxon>
        <taxon>fabids</taxon>
        <taxon>Fagales</taxon>
        <taxon>Fagaceae</taxon>
        <taxon>Fagus</taxon>
    </lineage>
</organism>
<evidence type="ECO:0000256" key="3">
    <source>
        <dbReference type="ARBA" id="ARBA00012363"/>
    </source>
</evidence>
<dbReference type="GO" id="GO:0006094">
    <property type="term" value="P:gluconeogenesis"/>
    <property type="evidence" value="ECO:0007669"/>
    <property type="project" value="UniProtKB-UniPathway"/>
</dbReference>
<dbReference type="Pfam" id="PF22936">
    <property type="entry name" value="Pol_BBD"/>
    <property type="match status" value="1"/>
</dbReference>
<feature type="compositionally biased region" description="Polar residues" evidence="10">
    <location>
        <begin position="26"/>
        <end position="35"/>
    </location>
</feature>
<dbReference type="FunFam" id="3.40.449.10:FF:000009">
    <property type="entry name" value="Uncharacterized protein"/>
    <property type="match status" value="1"/>
</dbReference>
<comment type="similarity">
    <text evidence="2">Belongs to the phosphoenolpyruvate carboxykinase (ATP) family.</text>
</comment>
<dbReference type="Pfam" id="PF01293">
    <property type="entry name" value="PEPCK_ATP"/>
    <property type="match status" value="1"/>
</dbReference>
<dbReference type="SUPFAM" id="SSF53795">
    <property type="entry name" value="PEP carboxykinase-like"/>
    <property type="match status" value="1"/>
</dbReference>
<feature type="domain" description="Integrase catalytic" evidence="11">
    <location>
        <begin position="1087"/>
        <end position="1257"/>
    </location>
</feature>
<dbReference type="SUPFAM" id="SSF68923">
    <property type="entry name" value="PEP carboxykinase N-terminal domain"/>
    <property type="match status" value="1"/>
</dbReference>
<gene>
    <name evidence="12" type="ORF">FSB_LOCUS43309</name>
</gene>
<dbReference type="EC" id="4.1.1.49" evidence="3"/>
<dbReference type="InterPro" id="IPR013035">
    <property type="entry name" value="PEP_carboxykinase_C"/>
</dbReference>
<keyword evidence="6" id="KW-0064">Aspartyl protease</keyword>
<dbReference type="Pfam" id="PF25597">
    <property type="entry name" value="SH3_retrovirus"/>
    <property type="match status" value="1"/>
</dbReference>
<dbReference type="CDD" id="cd09272">
    <property type="entry name" value="RNase_HI_RT_Ty1"/>
    <property type="match status" value="1"/>
</dbReference>
<evidence type="ECO:0000256" key="1">
    <source>
        <dbReference type="ARBA" id="ARBA00004742"/>
    </source>
</evidence>
<dbReference type="PANTHER" id="PTHR30031:SF28">
    <property type="entry name" value="PHOSPHOENOLPYRUVATE CARBOXYKINASE (ATP)"/>
    <property type="match status" value="1"/>
</dbReference>
<keyword evidence="5" id="KW-0547">Nucleotide-binding</keyword>
<dbReference type="Pfam" id="PF13976">
    <property type="entry name" value="gag_pre-integrs"/>
    <property type="match status" value="1"/>
</dbReference>
<dbReference type="InterPro" id="IPR057670">
    <property type="entry name" value="SH3_retrovirus"/>
</dbReference>
<dbReference type="UniPathway" id="UPA00138"/>
<dbReference type="Pfam" id="PF14223">
    <property type="entry name" value="Retrotran_gag_2"/>
    <property type="match status" value="1"/>
</dbReference>
<evidence type="ECO:0000256" key="8">
    <source>
        <dbReference type="ARBA" id="ARBA00023239"/>
    </source>
</evidence>
<evidence type="ECO:0000313" key="12">
    <source>
        <dbReference type="EMBL" id="SPD15427.1"/>
    </source>
</evidence>
<dbReference type="GO" id="GO:0015074">
    <property type="term" value="P:DNA integration"/>
    <property type="evidence" value="ECO:0007669"/>
    <property type="project" value="InterPro"/>
</dbReference>
<dbReference type="EMBL" id="OIVN01004101">
    <property type="protein sequence ID" value="SPD15427.1"/>
    <property type="molecule type" value="Genomic_DNA"/>
</dbReference>
<keyword evidence="4" id="KW-0963">Cytoplasm</keyword>
<feature type="compositionally biased region" description="Pro residues" evidence="10">
    <location>
        <begin position="1371"/>
        <end position="1383"/>
    </location>
</feature>
<dbReference type="Pfam" id="PF00665">
    <property type="entry name" value="rve"/>
    <property type="match status" value="1"/>
</dbReference>